<evidence type="ECO:0000313" key="2">
    <source>
        <dbReference type="EMBL" id="KAJ4398568.1"/>
    </source>
</evidence>
<dbReference type="InterPro" id="IPR007736">
    <property type="entry name" value="Caleosin-related"/>
</dbReference>
<organism evidence="2 3">
    <name type="scientific">Didymella pomorum</name>
    <dbReference type="NCBI Taxonomy" id="749634"/>
    <lineage>
        <taxon>Eukaryota</taxon>
        <taxon>Fungi</taxon>
        <taxon>Dikarya</taxon>
        <taxon>Ascomycota</taxon>
        <taxon>Pezizomycotina</taxon>
        <taxon>Dothideomycetes</taxon>
        <taxon>Pleosporomycetidae</taxon>
        <taxon>Pleosporales</taxon>
        <taxon>Pleosporineae</taxon>
        <taxon>Didymellaceae</taxon>
        <taxon>Didymella</taxon>
    </lineage>
</organism>
<reference evidence="2" key="1">
    <citation type="submission" date="2022-10" db="EMBL/GenBank/DDBJ databases">
        <title>Tapping the CABI collections for fungal endophytes: first genome assemblies for Collariella, Neodidymelliopsis, Ascochyta clinopodiicola, Didymella pomorum, Didymosphaeria variabile, Neocosmospora piperis and Neocucurbitaria cava.</title>
        <authorList>
            <person name="Hill R."/>
        </authorList>
    </citation>
    <scope>NUCLEOTIDE SEQUENCE</scope>
    <source>
        <strain evidence="2">IMI 355091</strain>
    </source>
</reference>
<protein>
    <recommendedName>
        <fullName evidence="4">Caleosin</fullName>
    </recommendedName>
</protein>
<name>A0A9W9D2D4_9PLEO</name>
<dbReference type="Pfam" id="PF05042">
    <property type="entry name" value="Caleosin"/>
    <property type="match status" value="1"/>
</dbReference>
<proteinExistence type="inferred from homology"/>
<comment type="similarity">
    <text evidence="1">Belongs to the caleosin family.</text>
</comment>
<dbReference type="PANTHER" id="PTHR31495:SF0">
    <property type="entry name" value="BINDING PROTEIN CALEOSIN, PUTATIVE (AFU_ORTHOLOGUE AFUA_5G13750)-RELATED"/>
    <property type="match status" value="1"/>
</dbReference>
<sequence>MTIYINLLSNFRISFDLKGNNSAVSALSDGAAEVDSAGQEGDVRKLDLRRISESPSNLTLVGEDQLQYPQWIAGVGDLAGVDAVINEAQWPMSRYESSKSYSMMLGQHRLKPHELAESKNGMGIKISRSNTRTALQRHCDFWDTDGDGLIYPWDIYRGFRRLGFHFTLCLWAAVTMAICASYNTQTSYIPHPLFAINLNNINSNRHGSSTGTYDMDGELDERRFESIFQKYAQGKDYLTMWSTYNVWRNQRCGLDVFGWFAGGLEWIAMYILLWPEDGVMTKEEVSGVFDGSIFYTIAEQRAKTHAGAKGYTRAT</sequence>
<dbReference type="EMBL" id="JAPEVA010000126">
    <property type="protein sequence ID" value="KAJ4398568.1"/>
    <property type="molecule type" value="Genomic_DNA"/>
</dbReference>
<dbReference type="PANTHER" id="PTHR31495">
    <property type="entry name" value="PEROXYGENASE 3-RELATED"/>
    <property type="match status" value="1"/>
</dbReference>
<accession>A0A9W9D2D4</accession>
<gene>
    <name evidence="2" type="ORF">N0V91_010076</name>
</gene>
<evidence type="ECO:0000313" key="3">
    <source>
        <dbReference type="Proteomes" id="UP001140510"/>
    </source>
</evidence>
<dbReference type="Proteomes" id="UP001140510">
    <property type="component" value="Unassembled WGS sequence"/>
</dbReference>
<dbReference type="GO" id="GO:0005509">
    <property type="term" value="F:calcium ion binding"/>
    <property type="evidence" value="ECO:0007669"/>
    <property type="project" value="TreeGrafter"/>
</dbReference>
<dbReference type="GO" id="GO:0004497">
    <property type="term" value="F:monooxygenase activity"/>
    <property type="evidence" value="ECO:0007669"/>
    <property type="project" value="TreeGrafter"/>
</dbReference>
<dbReference type="OrthoDB" id="640742at2759"/>
<evidence type="ECO:0000256" key="1">
    <source>
        <dbReference type="ARBA" id="ARBA00006765"/>
    </source>
</evidence>
<evidence type="ECO:0008006" key="4">
    <source>
        <dbReference type="Google" id="ProtNLM"/>
    </source>
</evidence>
<dbReference type="AlphaFoldDB" id="A0A9W9D2D4"/>
<comment type="caution">
    <text evidence="2">The sequence shown here is derived from an EMBL/GenBank/DDBJ whole genome shotgun (WGS) entry which is preliminary data.</text>
</comment>
<keyword evidence="3" id="KW-1185">Reference proteome</keyword>